<keyword evidence="8 20" id="KW-0663">Pyridoxal phosphate</keyword>
<proteinExistence type="inferred from homology"/>
<comment type="catalytic activity">
    <reaction evidence="14">
        <text>L-leucine + 2-oxoglutarate = 4-methyl-2-oxopentanoate + L-glutamate</text>
        <dbReference type="Rhea" id="RHEA:18321"/>
        <dbReference type="ChEBI" id="CHEBI:16810"/>
        <dbReference type="ChEBI" id="CHEBI:17865"/>
        <dbReference type="ChEBI" id="CHEBI:29985"/>
        <dbReference type="ChEBI" id="CHEBI:57427"/>
        <dbReference type="EC" id="2.6.1.42"/>
    </reaction>
</comment>
<dbReference type="SUPFAM" id="SSF56752">
    <property type="entry name" value="D-aminoacid aminotransferase-like PLP-dependent enzymes"/>
    <property type="match status" value="1"/>
</dbReference>
<evidence type="ECO:0000256" key="13">
    <source>
        <dbReference type="ARBA" id="ARBA00048798"/>
    </source>
</evidence>
<comment type="catalytic activity">
    <reaction evidence="13">
        <text>L-isoleucine + 2-oxoglutarate = (S)-3-methyl-2-oxopentanoate + L-glutamate</text>
        <dbReference type="Rhea" id="RHEA:24801"/>
        <dbReference type="ChEBI" id="CHEBI:16810"/>
        <dbReference type="ChEBI" id="CHEBI:29985"/>
        <dbReference type="ChEBI" id="CHEBI:35146"/>
        <dbReference type="ChEBI" id="CHEBI:58045"/>
        <dbReference type="EC" id="2.6.1.42"/>
    </reaction>
</comment>
<sequence>MNTHIVYVNGEFLPAKEASVSIYDRGFLMADSVYEVSAVVKGKLIDNSAHLKRLERSLGELNMPMPWSFSELSNIQRQIIEKNHITNGEIYLQVTRGTGVRDFLIDTNMRPTLIMFPIFHDPLAAQNEPGLKIQTLPDIRWQRRDIKTTQLLAQSLCRSIAHHNGYDDAWMVDEHGYITEGTANNAYIVKGDSVFTRPANHEILNGITRQAMIKIINQLGLRLVEKAFTPREAILANEAFITSAANWATPVLSIDNHIIGDGKAGKVTLALRDNYLSALEELSE</sequence>
<comment type="similarity">
    <text evidence="6 19">Belongs to the class-IV pyridoxal-phosphate-dependent aminotransferase family.</text>
</comment>
<evidence type="ECO:0000313" key="22">
    <source>
        <dbReference type="Proteomes" id="UP000254601"/>
    </source>
</evidence>
<evidence type="ECO:0000256" key="5">
    <source>
        <dbReference type="ARBA" id="ARBA00005072"/>
    </source>
</evidence>
<keyword evidence="21" id="KW-0032">Aminotransferase</keyword>
<dbReference type="GO" id="GO:0052655">
    <property type="term" value="F:L-valine-2-oxoglutarate transaminase activity"/>
    <property type="evidence" value="ECO:0007669"/>
    <property type="project" value="RHEA"/>
</dbReference>
<keyword evidence="22" id="KW-1185">Reference proteome</keyword>
<accession>A0A380MXZ3</accession>
<evidence type="ECO:0000313" key="21">
    <source>
        <dbReference type="EMBL" id="SUO97429.1"/>
    </source>
</evidence>
<dbReference type="PANTHER" id="PTHR42743:SF11">
    <property type="entry name" value="AMINODEOXYCHORISMATE LYASE"/>
    <property type="match status" value="1"/>
</dbReference>
<name>A0A380MXZ3_9GAMM</name>
<evidence type="ECO:0000256" key="18">
    <source>
        <dbReference type="ARBA" id="ARBA00080135"/>
    </source>
</evidence>
<dbReference type="GO" id="GO:0052654">
    <property type="term" value="F:L-leucine-2-oxoglutarate transaminase activity"/>
    <property type="evidence" value="ECO:0007669"/>
    <property type="project" value="RHEA"/>
</dbReference>
<evidence type="ECO:0000256" key="15">
    <source>
        <dbReference type="ARBA" id="ARBA00049529"/>
    </source>
</evidence>
<gene>
    <name evidence="21" type="primary">dat</name>
    <name evidence="21" type="ORF">NCTC13337_02427</name>
</gene>
<dbReference type="EMBL" id="UHIC01000001">
    <property type="protein sequence ID" value="SUO97429.1"/>
    <property type="molecule type" value="Genomic_DNA"/>
</dbReference>
<comment type="pathway">
    <text evidence="10">Cofactor biosynthesis; tetrahydrofolate biosynthesis; 4-aminobenzoate from chorismate: step 2/2.</text>
</comment>
<evidence type="ECO:0000256" key="8">
    <source>
        <dbReference type="ARBA" id="ARBA00022898"/>
    </source>
</evidence>
<organism evidence="21 22">
    <name type="scientific">Suttonella ornithocola</name>
    <dbReference type="NCBI Taxonomy" id="279832"/>
    <lineage>
        <taxon>Bacteria</taxon>
        <taxon>Pseudomonadati</taxon>
        <taxon>Pseudomonadota</taxon>
        <taxon>Gammaproteobacteria</taxon>
        <taxon>Cardiobacteriales</taxon>
        <taxon>Cardiobacteriaceae</taxon>
        <taxon>Suttonella</taxon>
    </lineage>
</organism>
<keyword evidence="21" id="KW-0808">Transferase</keyword>
<dbReference type="Gene3D" id="3.20.10.10">
    <property type="entry name" value="D-amino Acid Aminotransferase, subunit A, domain 2"/>
    <property type="match status" value="1"/>
</dbReference>
<evidence type="ECO:0000256" key="12">
    <source>
        <dbReference type="ARBA" id="ARBA00048212"/>
    </source>
</evidence>
<evidence type="ECO:0000256" key="4">
    <source>
        <dbReference type="ARBA" id="ARBA00004931"/>
    </source>
</evidence>
<protein>
    <recommendedName>
        <fullName evidence="17">Aminodeoxychorismate lyase</fullName>
        <ecNumber evidence="7">2.6.1.42</ecNumber>
        <ecNumber evidence="11">4.1.3.38</ecNumber>
    </recommendedName>
    <alternativeName>
        <fullName evidence="18">4-amino-4-deoxychorismate lyase</fullName>
    </alternativeName>
</protein>
<evidence type="ECO:0000256" key="17">
    <source>
        <dbReference type="ARBA" id="ARBA00069174"/>
    </source>
</evidence>
<dbReference type="GO" id="GO:0052656">
    <property type="term" value="F:L-isoleucine-2-oxoglutarate transaminase activity"/>
    <property type="evidence" value="ECO:0007669"/>
    <property type="project" value="RHEA"/>
</dbReference>
<comment type="pathway">
    <text evidence="5">Amino-acid biosynthesis; L-leucine biosynthesis; L-leucine from 3-methyl-2-oxobutanoate: step 4/4.</text>
</comment>
<dbReference type="GO" id="GO:0046656">
    <property type="term" value="P:folic acid biosynthetic process"/>
    <property type="evidence" value="ECO:0007669"/>
    <property type="project" value="UniProtKB-KW"/>
</dbReference>
<dbReference type="GO" id="GO:0005829">
    <property type="term" value="C:cytosol"/>
    <property type="evidence" value="ECO:0007669"/>
    <property type="project" value="TreeGrafter"/>
</dbReference>
<comment type="cofactor">
    <cofactor evidence="1 20">
        <name>pyridoxal 5'-phosphate</name>
        <dbReference type="ChEBI" id="CHEBI:597326"/>
    </cofactor>
</comment>
<comment type="function">
    <text evidence="2">Acts on leucine, isoleucine and valine.</text>
</comment>
<dbReference type="EC" id="2.6.1.42" evidence="7"/>
<evidence type="ECO:0000256" key="1">
    <source>
        <dbReference type="ARBA" id="ARBA00001933"/>
    </source>
</evidence>
<dbReference type="CDD" id="cd01558">
    <property type="entry name" value="D-AAT_like"/>
    <property type="match status" value="1"/>
</dbReference>
<evidence type="ECO:0000256" key="14">
    <source>
        <dbReference type="ARBA" id="ARBA00049229"/>
    </source>
</evidence>
<evidence type="ECO:0000256" key="19">
    <source>
        <dbReference type="RuleBase" id="RU004106"/>
    </source>
</evidence>
<evidence type="ECO:0000256" key="7">
    <source>
        <dbReference type="ARBA" id="ARBA00013053"/>
    </source>
</evidence>
<dbReference type="Proteomes" id="UP000254601">
    <property type="component" value="Unassembled WGS sequence"/>
</dbReference>
<comment type="catalytic activity">
    <reaction evidence="15">
        <text>4-amino-4-deoxychorismate = 4-aminobenzoate + pyruvate + H(+)</text>
        <dbReference type="Rhea" id="RHEA:16201"/>
        <dbReference type="ChEBI" id="CHEBI:15361"/>
        <dbReference type="ChEBI" id="CHEBI:15378"/>
        <dbReference type="ChEBI" id="CHEBI:17836"/>
        <dbReference type="ChEBI" id="CHEBI:58406"/>
        <dbReference type="EC" id="4.1.3.38"/>
    </reaction>
</comment>
<dbReference type="PANTHER" id="PTHR42743">
    <property type="entry name" value="AMINO-ACID AMINOTRANSFERASE"/>
    <property type="match status" value="1"/>
</dbReference>
<evidence type="ECO:0000256" key="6">
    <source>
        <dbReference type="ARBA" id="ARBA00009320"/>
    </source>
</evidence>
<evidence type="ECO:0000256" key="2">
    <source>
        <dbReference type="ARBA" id="ARBA00003109"/>
    </source>
</evidence>
<dbReference type="NCBIfam" id="NF005209">
    <property type="entry name" value="PRK06680.1"/>
    <property type="match status" value="1"/>
</dbReference>
<evidence type="ECO:0000256" key="10">
    <source>
        <dbReference type="ARBA" id="ARBA00035633"/>
    </source>
</evidence>
<dbReference type="InterPro" id="IPR050571">
    <property type="entry name" value="Class-IV_PLP-Dep_Aminotrnsfr"/>
</dbReference>
<dbReference type="InterPro" id="IPR018300">
    <property type="entry name" value="Aminotrans_IV_CS"/>
</dbReference>
<dbReference type="Pfam" id="PF01063">
    <property type="entry name" value="Aminotran_4"/>
    <property type="match status" value="1"/>
</dbReference>
<comment type="catalytic activity">
    <reaction evidence="12">
        <text>L-valine + 2-oxoglutarate = 3-methyl-2-oxobutanoate + L-glutamate</text>
        <dbReference type="Rhea" id="RHEA:24813"/>
        <dbReference type="ChEBI" id="CHEBI:11851"/>
        <dbReference type="ChEBI" id="CHEBI:16810"/>
        <dbReference type="ChEBI" id="CHEBI:29985"/>
        <dbReference type="ChEBI" id="CHEBI:57762"/>
        <dbReference type="EC" id="2.6.1.42"/>
    </reaction>
</comment>
<evidence type="ECO:0000256" key="9">
    <source>
        <dbReference type="ARBA" id="ARBA00022909"/>
    </source>
</evidence>
<dbReference type="InterPro" id="IPR001544">
    <property type="entry name" value="Aminotrans_IV"/>
</dbReference>
<dbReference type="RefSeq" id="WP_072576488.1">
    <property type="nucleotide sequence ID" value="NZ_LWHB01000077.1"/>
</dbReference>
<dbReference type="InterPro" id="IPR036038">
    <property type="entry name" value="Aminotransferase-like"/>
</dbReference>
<dbReference type="EC" id="4.1.3.38" evidence="11"/>
<evidence type="ECO:0000256" key="16">
    <source>
        <dbReference type="ARBA" id="ARBA00054027"/>
    </source>
</evidence>
<evidence type="ECO:0000256" key="20">
    <source>
        <dbReference type="RuleBase" id="RU004516"/>
    </source>
</evidence>
<dbReference type="InterPro" id="IPR043132">
    <property type="entry name" value="BCAT-like_C"/>
</dbReference>
<dbReference type="GO" id="GO:0008652">
    <property type="term" value="P:amino acid biosynthetic process"/>
    <property type="evidence" value="ECO:0007669"/>
    <property type="project" value="UniProtKB-ARBA"/>
</dbReference>
<dbReference type="FunFam" id="3.20.10.10:FF:000002">
    <property type="entry name" value="D-alanine aminotransferase"/>
    <property type="match status" value="1"/>
</dbReference>
<comment type="pathway">
    <text evidence="4">Amino-acid biosynthesis; L-valine biosynthesis; L-valine from pyruvate: step 4/4.</text>
</comment>
<dbReference type="InterPro" id="IPR043131">
    <property type="entry name" value="BCAT-like_N"/>
</dbReference>
<keyword evidence="9" id="KW-0289">Folate biosynthesis</keyword>
<evidence type="ECO:0000256" key="11">
    <source>
        <dbReference type="ARBA" id="ARBA00035676"/>
    </source>
</evidence>
<dbReference type="Gene3D" id="3.30.470.10">
    <property type="match status" value="1"/>
</dbReference>
<comment type="function">
    <text evidence="16">Involved in the biosynthesis of p-aminobenzoate (PABA), a precursor of tetrahydrofolate. Converts 4-amino-4-deoxychorismate into 4-aminobenzoate (PABA) and pyruvate.</text>
</comment>
<dbReference type="PROSITE" id="PS00770">
    <property type="entry name" value="AA_TRANSFER_CLASS_4"/>
    <property type="match status" value="1"/>
</dbReference>
<evidence type="ECO:0000256" key="3">
    <source>
        <dbReference type="ARBA" id="ARBA00004824"/>
    </source>
</evidence>
<comment type="pathway">
    <text evidence="3">Amino-acid biosynthesis; L-isoleucine biosynthesis; L-isoleucine from 2-oxobutanoate: step 4/4.</text>
</comment>
<dbReference type="GO" id="GO:0008696">
    <property type="term" value="F:4-amino-4-deoxychorismate lyase activity"/>
    <property type="evidence" value="ECO:0007669"/>
    <property type="project" value="UniProtKB-EC"/>
</dbReference>
<dbReference type="AlphaFoldDB" id="A0A380MXZ3"/>
<reference evidence="21 22" key="1">
    <citation type="submission" date="2018-06" db="EMBL/GenBank/DDBJ databases">
        <authorList>
            <consortium name="Pathogen Informatics"/>
            <person name="Doyle S."/>
        </authorList>
    </citation>
    <scope>NUCLEOTIDE SEQUENCE [LARGE SCALE GENOMIC DNA]</scope>
    <source>
        <strain evidence="21 22">NCTC13337</strain>
    </source>
</reference>
<dbReference type="OrthoDB" id="21319at2"/>